<feature type="binding site" evidence="8 11">
    <location>
        <position position="254"/>
    </location>
    <ligand>
        <name>substrate</name>
    </ligand>
</feature>
<proteinExistence type="inferred from homology"/>
<dbReference type="Pfam" id="PF00815">
    <property type="entry name" value="Histidinol_dh"/>
    <property type="match status" value="1"/>
</dbReference>
<evidence type="ECO:0000256" key="5">
    <source>
        <dbReference type="ARBA" id="ARBA00022833"/>
    </source>
</evidence>
<sequence length="422" mass="46036">MKYLKKPLEAGMEKDELKLKETVSEIIHNVREKGDRALIDYNSRFEGNSRKNLKVTREELRTAYQEVDDDLIEAMKIAAHNLQAFAEKQRASIHDLAETEITEGVFLSHRVIPVESCCCYVPGGLHPLFSTALMLAIPARVAGVKRITACAPSMRGTEKIHPATLVALDIAQVDEIYVVGGAHSIAAFTFGTEQIKPVDIIVGPGNQYVTEAKRQCYGRVGIDFLAGPSEVLVIADDSADCDVIAADLLAQSEHDLRATAILFTTSEELGYKVIQSVERQLATLETADVAGKSWDRYGTVVVVNTLEEACQLSNEYAPEHLEIQTGDNTNIVPLLANYGSLFVGEYAAEVFGDYTAGTNHTLPTLRASRYTGGLSVGTFLKTCTSQRLTTKGIANIGAVTEKMARAEGLHAHAYAAAIRKRY</sequence>
<keyword evidence="8" id="KW-0028">Amino-acid biosynthesis</keyword>
<feature type="binding site" evidence="8 11">
    <location>
        <position position="251"/>
    </location>
    <ligand>
        <name>substrate</name>
    </ligand>
</feature>
<evidence type="ECO:0000256" key="4">
    <source>
        <dbReference type="ARBA" id="ARBA00022723"/>
    </source>
</evidence>
<dbReference type="GO" id="GO:0008270">
    <property type="term" value="F:zinc ion binding"/>
    <property type="evidence" value="ECO:0007669"/>
    <property type="project" value="UniProtKB-UniRule"/>
</dbReference>
<comment type="catalytic activity">
    <reaction evidence="7 8">
        <text>L-histidinol + 2 NAD(+) + H2O = L-histidine + 2 NADH + 3 H(+)</text>
        <dbReference type="Rhea" id="RHEA:20641"/>
        <dbReference type="ChEBI" id="CHEBI:15377"/>
        <dbReference type="ChEBI" id="CHEBI:15378"/>
        <dbReference type="ChEBI" id="CHEBI:57540"/>
        <dbReference type="ChEBI" id="CHEBI:57595"/>
        <dbReference type="ChEBI" id="CHEBI:57699"/>
        <dbReference type="ChEBI" id="CHEBI:57945"/>
        <dbReference type="EC" id="1.1.1.23"/>
    </reaction>
</comment>
<feature type="binding site" evidence="8 12">
    <location>
        <position position="412"/>
    </location>
    <ligand>
        <name>Zn(2+)</name>
        <dbReference type="ChEBI" id="CHEBI:29105"/>
    </ligand>
</feature>
<keyword evidence="5 8" id="KW-0862">Zinc</keyword>
<evidence type="ECO:0000256" key="2">
    <source>
        <dbReference type="ARBA" id="ARBA00010178"/>
    </source>
</evidence>
<dbReference type="Gene3D" id="3.40.50.1980">
    <property type="entry name" value="Nitrogenase molybdenum iron protein domain"/>
    <property type="match status" value="2"/>
</dbReference>
<keyword evidence="6 8" id="KW-0560">Oxidoreductase</keyword>
<comment type="similarity">
    <text evidence="2 8 9 13">Belongs to the histidinol dehydrogenase family.</text>
</comment>
<comment type="caution">
    <text evidence="8">Lacks conserved residue(s) required for the propagation of feature annotation.</text>
</comment>
<evidence type="ECO:0000256" key="6">
    <source>
        <dbReference type="ARBA" id="ARBA00023002"/>
    </source>
</evidence>
<feature type="binding site" evidence="8 12">
    <location>
        <position position="251"/>
    </location>
    <ligand>
        <name>Zn(2+)</name>
        <dbReference type="ChEBI" id="CHEBI:29105"/>
    </ligand>
</feature>
<dbReference type="FunFam" id="3.40.50.1980:FF:000026">
    <property type="entry name" value="Histidinol dehydrogenase"/>
    <property type="match status" value="1"/>
</dbReference>
<dbReference type="SUPFAM" id="SSF53720">
    <property type="entry name" value="ALDH-like"/>
    <property type="match status" value="1"/>
</dbReference>
<dbReference type="UniPathway" id="UPA00031">
    <property type="reaction ID" value="UER00014"/>
</dbReference>
<dbReference type="AlphaFoldDB" id="A0A3G1KWF6"/>
<feature type="active site" description="Proton acceptor" evidence="8 10">
    <location>
        <position position="320"/>
    </location>
</feature>
<evidence type="ECO:0000256" key="12">
    <source>
        <dbReference type="PIRSR" id="PIRSR000099-4"/>
    </source>
</evidence>
<evidence type="ECO:0000256" key="7">
    <source>
        <dbReference type="ARBA" id="ARBA00049489"/>
    </source>
</evidence>
<evidence type="ECO:0000313" key="15">
    <source>
        <dbReference type="Proteomes" id="UP000323521"/>
    </source>
</evidence>
<organism evidence="14 15">
    <name type="scientific">Formimonas warabiya</name>
    <dbReference type="NCBI Taxonomy" id="1761012"/>
    <lineage>
        <taxon>Bacteria</taxon>
        <taxon>Bacillati</taxon>
        <taxon>Bacillota</taxon>
        <taxon>Clostridia</taxon>
        <taxon>Eubacteriales</taxon>
        <taxon>Peptococcaceae</taxon>
        <taxon>Candidatus Formimonas</taxon>
    </lineage>
</organism>
<dbReference type="PANTHER" id="PTHR21256">
    <property type="entry name" value="HISTIDINOL DEHYDROGENASE HDH"/>
    <property type="match status" value="1"/>
</dbReference>
<feature type="binding site" evidence="8 12">
    <location>
        <position position="353"/>
    </location>
    <ligand>
        <name>Zn(2+)</name>
        <dbReference type="ChEBI" id="CHEBI:29105"/>
    </ligand>
</feature>
<evidence type="ECO:0000256" key="11">
    <source>
        <dbReference type="PIRSR" id="PIRSR000099-3"/>
    </source>
</evidence>
<dbReference type="GO" id="GO:0005829">
    <property type="term" value="C:cytosol"/>
    <property type="evidence" value="ECO:0007669"/>
    <property type="project" value="TreeGrafter"/>
</dbReference>
<evidence type="ECO:0000256" key="9">
    <source>
        <dbReference type="PIRNR" id="PIRNR000099"/>
    </source>
</evidence>
<dbReference type="NCBIfam" id="TIGR00069">
    <property type="entry name" value="hisD"/>
    <property type="match status" value="1"/>
</dbReference>
<dbReference type="InterPro" id="IPR016161">
    <property type="entry name" value="Ald_DH/histidinol_DH"/>
</dbReference>
<gene>
    <name evidence="8" type="primary">hisD</name>
    <name evidence="14" type="ORF">DCMF_20190</name>
</gene>
<dbReference type="InterPro" id="IPR012131">
    <property type="entry name" value="Hstdl_DH"/>
</dbReference>
<accession>A0A3G1KWF6</accession>
<evidence type="ECO:0000256" key="13">
    <source>
        <dbReference type="RuleBase" id="RU004175"/>
    </source>
</evidence>
<evidence type="ECO:0000256" key="10">
    <source>
        <dbReference type="PIRSR" id="PIRSR000099-1"/>
    </source>
</evidence>
<evidence type="ECO:0000256" key="1">
    <source>
        <dbReference type="ARBA" id="ARBA00003850"/>
    </source>
</evidence>
<dbReference type="PROSITE" id="PS00611">
    <property type="entry name" value="HISOL_DEHYDROGENASE"/>
    <property type="match status" value="1"/>
</dbReference>
<dbReference type="PRINTS" id="PR00083">
    <property type="entry name" value="HOLDHDRGNASE"/>
</dbReference>
<comment type="function">
    <text evidence="1 8">Catalyzes the sequential NAD-dependent oxidations of L-histidinol to L-histidinaldehyde and then to L-histidine.</text>
</comment>
<feature type="binding site" evidence="8 11">
    <location>
        <position position="412"/>
    </location>
    <ligand>
        <name>substrate</name>
    </ligand>
</feature>
<dbReference type="KEGG" id="fwa:DCMF_20190"/>
<dbReference type="GO" id="GO:0051287">
    <property type="term" value="F:NAD binding"/>
    <property type="evidence" value="ECO:0007669"/>
    <property type="project" value="InterPro"/>
</dbReference>
<dbReference type="OrthoDB" id="9805269at2"/>
<evidence type="ECO:0000256" key="8">
    <source>
        <dbReference type="HAMAP-Rule" id="MF_01024"/>
    </source>
</evidence>
<feature type="binding site" evidence="8 11">
    <location>
        <position position="320"/>
    </location>
    <ligand>
        <name>substrate</name>
    </ligand>
</feature>
<feature type="binding site" evidence="8 12">
    <location>
        <position position="254"/>
    </location>
    <ligand>
        <name>Zn(2+)</name>
        <dbReference type="ChEBI" id="CHEBI:29105"/>
    </ligand>
</feature>
<evidence type="ECO:0000313" key="14">
    <source>
        <dbReference type="EMBL" id="ATW26776.1"/>
    </source>
</evidence>
<dbReference type="Gene3D" id="1.20.5.1300">
    <property type="match status" value="1"/>
</dbReference>
<feature type="binding site" evidence="8 11">
    <location>
        <position position="353"/>
    </location>
    <ligand>
        <name>substrate</name>
    </ligand>
</feature>
<dbReference type="InterPro" id="IPR001692">
    <property type="entry name" value="Histidinol_DH_CS"/>
</dbReference>
<reference evidence="14 15" key="1">
    <citation type="submission" date="2016-10" db="EMBL/GenBank/DDBJ databases">
        <title>Complete Genome Sequence of Peptococcaceae strain DCMF.</title>
        <authorList>
            <person name="Edwards R.J."/>
            <person name="Holland S.I."/>
            <person name="Deshpande N.P."/>
            <person name="Wong Y.K."/>
            <person name="Ertan H."/>
            <person name="Manefield M."/>
            <person name="Russell T.L."/>
            <person name="Lee M.J."/>
        </authorList>
    </citation>
    <scope>NUCLEOTIDE SEQUENCE [LARGE SCALE GENOMIC DNA]</scope>
    <source>
        <strain evidence="14 15">DCMF</strain>
    </source>
</reference>
<dbReference type="PIRSF" id="PIRSF000099">
    <property type="entry name" value="Histidinol_dh"/>
    <property type="match status" value="1"/>
</dbReference>
<comment type="cofactor">
    <cofactor evidence="8 12">
        <name>Zn(2+)</name>
        <dbReference type="ChEBI" id="CHEBI:29105"/>
    </cofactor>
    <text evidence="8 12">Binds 1 zinc ion per subunit.</text>
</comment>
<dbReference type="GO" id="GO:0004399">
    <property type="term" value="F:histidinol dehydrogenase activity"/>
    <property type="evidence" value="ECO:0007669"/>
    <property type="project" value="UniProtKB-UniRule"/>
</dbReference>
<dbReference type="GO" id="GO:0000105">
    <property type="term" value="P:L-histidine biosynthetic process"/>
    <property type="evidence" value="ECO:0007669"/>
    <property type="project" value="UniProtKB-UniRule"/>
</dbReference>
<comment type="pathway">
    <text evidence="8">Amino-acid biosynthesis; L-histidine biosynthesis; L-histidine from 5-phospho-alpha-D-ribose 1-diphosphate: step 9/9.</text>
</comment>
<keyword evidence="4 8" id="KW-0479">Metal-binding</keyword>
<dbReference type="EMBL" id="CP017634">
    <property type="protein sequence ID" value="ATW26776.1"/>
    <property type="molecule type" value="Genomic_DNA"/>
</dbReference>
<keyword evidence="8" id="KW-0368">Histidine biosynthesis</keyword>
<feature type="active site" description="Proton acceptor" evidence="8 10">
    <location>
        <position position="319"/>
    </location>
</feature>
<dbReference type="CDD" id="cd06572">
    <property type="entry name" value="Histidinol_dh"/>
    <property type="match status" value="1"/>
</dbReference>
<dbReference type="FunFam" id="3.40.50.1980:FF:000001">
    <property type="entry name" value="Histidinol dehydrogenase"/>
    <property type="match status" value="1"/>
</dbReference>
<dbReference type="EC" id="1.1.1.23" evidence="3 8"/>
<feature type="binding site" evidence="8 11">
    <location>
        <position position="229"/>
    </location>
    <ligand>
        <name>substrate</name>
    </ligand>
</feature>
<keyword evidence="15" id="KW-1185">Reference proteome</keyword>
<dbReference type="InterPro" id="IPR022695">
    <property type="entry name" value="Histidinol_DH_monofunct"/>
</dbReference>
<evidence type="ECO:0000256" key="3">
    <source>
        <dbReference type="ARBA" id="ARBA00012965"/>
    </source>
</evidence>
<keyword evidence="8" id="KW-0520">NAD</keyword>
<dbReference type="HAMAP" id="MF_01024">
    <property type="entry name" value="HisD"/>
    <property type="match status" value="1"/>
</dbReference>
<dbReference type="PANTHER" id="PTHR21256:SF2">
    <property type="entry name" value="HISTIDINE BIOSYNTHESIS TRIFUNCTIONAL PROTEIN"/>
    <property type="match status" value="1"/>
</dbReference>
<protein>
    <recommendedName>
        <fullName evidence="3 8">Histidinol dehydrogenase</fullName>
        <shortName evidence="8">HDH</shortName>
        <ecNumber evidence="3 8">1.1.1.23</ecNumber>
    </recommendedName>
</protein>
<name>A0A3G1KWF6_FORW1</name>
<feature type="binding site" evidence="8 11">
    <location>
        <position position="407"/>
    </location>
    <ligand>
        <name>substrate</name>
    </ligand>
</feature>
<dbReference type="Proteomes" id="UP000323521">
    <property type="component" value="Chromosome"/>
</dbReference>
<dbReference type="RefSeq" id="WP_148136096.1">
    <property type="nucleotide sequence ID" value="NZ_CP017634.1"/>
</dbReference>